<dbReference type="AlphaFoldDB" id="A0A085NLE4"/>
<accession>A0A085NLE4</accession>
<reference evidence="1" key="1">
    <citation type="journal article" date="2014" name="Nat. Genet.">
        <title>Genome and transcriptome of the porcine whipworm Trichuris suis.</title>
        <authorList>
            <person name="Jex A.R."/>
            <person name="Nejsum P."/>
            <person name="Schwarz E.M."/>
            <person name="Hu L."/>
            <person name="Young N.D."/>
            <person name="Hall R.S."/>
            <person name="Korhonen P.K."/>
            <person name="Liao S."/>
            <person name="Thamsborg S."/>
            <person name="Xia J."/>
            <person name="Xu P."/>
            <person name="Wang S."/>
            <person name="Scheerlinck J.P."/>
            <person name="Hofmann A."/>
            <person name="Sternberg P.W."/>
            <person name="Wang J."/>
            <person name="Gasser R.B."/>
        </authorList>
    </citation>
    <scope>NUCLEOTIDE SEQUENCE [LARGE SCALE GENOMIC DNA]</scope>
    <source>
        <strain evidence="1">DCEP-RM93F</strain>
    </source>
</reference>
<evidence type="ECO:0000313" key="1">
    <source>
        <dbReference type="EMBL" id="KFD70290.1"/>
    </source>
</evidence>
<name>A0A085NLE4_9BILA</name>
<sequence length="152" mass="17464">MALMAHKGRERNRDISACDQLASHHLVALLGSVPAHHFIFISEFSYPFLDVEFSISEFSYPVLDAEFLKRSFHLISFLGSSSVHLIEEFLELYFQFTQACQLYVSSYHSMICVHRTVVTSTEGKLSEGLIDFRPVIFVRAAIIAYMYKHHPM</sequence>
<proteinExistence type="predicted"/>
<dbReference type="Proteomes" id="UP000030758">
    <property type="component" value="Unassembled WGS sequence"/>
</dbReference>
<dbReference type="EMBL" id="KL367489">
    <property type="protein sequence ID" value="KFD70290.1"/>
    <property type="molecule type" value="Genomic_DNA"/>
</dbReference>
<gene>
    <name evidence="1" type="ORF">M514_17640</name>
</gene>
<protein>
    <submittedName>
        <fullName evidence="1">Uncharacterized protein</fullName>
    </submittedName>
</protein>
<organism evidence="1">
    <name type="scientific">Trichuris suis</name>
    <name type="common">pig whipworm</name>
    <dbReference type="NCBI Taxonomy" id="68888"/>
    <lineage>
        <taxon>Eukaryota</taxon>
        <taxon>Metazoa</taxon>
        <taxon>Ecdysozoa</taxon>
        <taxon>Nematoda</taxon>
        <taxon>Enoplea</taxon>
        <taxon>Dorylaimia</taxon>
        <taxon>Trichinellida</taxon>
        <taxon>Trichuridae</taxon>
        <taxon>Trichuris</taxon>
    </lineage>
</organism>